<feature type="transmembrane region" description="Helical" evidence="1">
    <location>
        <begin position="155"/>
        <end position="181"/>
    </location>
</feature>
<feature type="non-terminal residue" evidence="2">
    <location>
        <position position="262"/>
    </location>
</feature>
<evidence type="ECO:0000313" key="2">
    <source>
        <dbReference type="EMBL" id="ODM89059.1"/>
    </source>
</evidence>
<protein>
    <submittedName>
        <fullName evidence="2">Uncharacterized protein</fullName>
    </submittedName>
</protein>
<dbReference type="AlphaFoldDB" id="A0A1D2M7X5"/>
<accession>A0A1D2M7X5</accession>
<keyword evidence="1" id="KW-1133">Transmembrane helix</keyword>
<feature type="non-terminal residue" evidence="2">
    <location>
        <position position="1"/>
    </location>
</feature>
<sequence length="262" mass="30011">TEPVWGCFNKEKEKRPATHTLLLVKAWRPGESRKACKKFPLPFTPHFFSGLIPTARLKTSPFIKMLPNPCPLYNSPVGREGGSYSSALLHYFEKIPLKSLLLRGLPRNFTSHSYCQPHSQHDFSWVDIVLYWVPKSVINSILKLYGDYGTTYVEILVVGVIGLIHGIAITIYVMFVVYAFIIQLRNRPDPQLNPHIKFQPWLNPRAPFMRWKRVLTILLNNQLPDGISAFEPTPTSAPLYSYMHGIHGLTYKHIDYTCCLSI</sequence>
<evidence type="ECO:0000256" key="1">
    <source>
        <dbReference type="SAM" id="Phobius"/>
    </source>
</evidence>
<keyword evidence="3" id="KW-1185">Reference proteome</keyword>
<proteinExistence type="predicted"/>
<comment type="caution">
    <text evidence="2">The sequence shown here is derived from an EMBL/GenBank/DDBJ whole genome shotgun (WGS) entry which is preliminary data.</text>
</comment>
<keyword evidence="1" id="KW-0812">Transmembrane</keyword>
<reference evidence="2 3" key="1">
    <citation type="journal article" date="2016" name="Genome Biol. Evol.">
        <title>Gene Family Evolution Reflects Adaptation to Soil Environmental Stressors in the Genome of the Collembolan Orchesella cincta.</title>
        <authorList>
            <person name="Faddeeva-Vakhrusheva A."/>
            <person name="Derks M.F."/>
            <person name="Anvar S.Y."/>
            <person name="Agamennone V."/>
            <person name="Suring W."/>
            <person name="Smit S."/>
            <person name="van Straalen N.M."/>
            <person name="Roelofs D."/>
        </authorList>
    </citation>
    <scope>NUCLEOTIDE SEQUENCE [LARGE SCALE GENOMIC DNA]</scope>
    <source>
        <tissue evidence="2">Mixed pool</tissue>
    </source>
</reference>
<evidence type="ECO:0000313" key="3">
    <source>
        <dbReference type="Proteomes" id="UP000094527"/>
    </source>
</evidence>
<dbReference type="Proteomes" id="UP000094527">
    <property type="component" value="Unassembled WGS sequence"/>
</dbReference>
<name>A0A1D2M7X5_ORCCI</name>
<dbReference type="EMBL" id="LJIJ01002942">
    <property type="protein sequence ID" value="ODM89059.1"/>
    <property type="molecule type" value="Genomic_DNA"/>
</dbReference>
<keyword evidence="1" id="KW-0472">Membrane</keyword>
<gene>
    <name evidence="2" type="ORF">Ocin01_17622</name>
</gene>
<organism evidence="2 3">
    <name type="scientific">Orchesella cincta</name>
    <name type="common">Springtail</name>
    <name type="synonym">Podura cincta</name>
    <dbReference type="NCBI Taxonomy" id="48709"/>
    <lineage>
        <taxon>Eukaryota</taxon>
        <taxon>Metazoa</taxon>
        <taxon>Ecdysozoa</taxon>
        <taxon>Arthropoda</taxon>
        <taxon>Hexapoda</taxon>
        <taxon>Collembola</taxon>
        <taxon>Entomobryomorpha</taxon>
        <taxon>Entomobryoidea</taxon>
        <taxon>Orchesellidae</taxon>
        <taxon>Orchesellinae</taxon>
        <taxon>Orchesella</taxon>
    </lineage>
</organism>